<dbReference type="HAMAP" id="MF_00761">
    <property type="entry name" value="UPF0303"/>
    <property type="match status" value="1"/>
</dbReference>
<proteinExistence type="inferred from homology"/>
<dbReference type="SUPFAM" id="SSF143744">
    <property type="entry name" value="GlcG-like"/>
    <property type="match status" value="1"/>
</dbReference>
<organism evidence="2 3">
    <name type="scientific">Devosia nanyangense</name>
    <dbReference type="NCBI Taxonomy" id="1228055"/>
    <lineage>
        <taxon>Bacteria</taxon>
        <taxon>Pseudomonadati</taxon>
        <taxon>Pseudomonadota</taxon>
        <taxon>Alphaproteobacteria</taxon>
        <taxon>Hyphomicrobiales</taxon>
        <taxon>Devosiaceae</taxon>
        <taxon>Devosia</taxon>
    </lineage>
</organism>
<evidence type="ECO:0000256" key="1">
    <source>
        <dbReference type="HAMAP-Rule" id="MF_00761"/>
    </source>
</evidence>
<comment type="caution">
    <text evidence="2">The sequence shown here is derived from an EMBL/GenBank/DDBJ whole genome shotgun (WGS) entry which is preliminary data.</text>
</comment>
<evidence type="ECO:0000313" key="3">
    <source>
        <dbReference type="Proteomes" id="UP000782610"/>
    </source>
</evidence>
<dbReference type="PANTHER" id="PTHR28255">
    <property type="match status" value="1"/>
</dbReference>
<evidence type="ECO:0000313" key="2">
    <source>
        <dbReference type="EMBL" id="MBI4920564.1"/>
    </source>
</evidence>
<dbReference type="Pfam" id="PF03928">
    <property type="entry name" value="HbpS-like"/>
    <property type="match status" value="1"/>
</dbReference>
<dbReference type="NCBIfam" id="NF002696">
    <property type="entry name" value="PRK02487.1-5"/>
    <property type="match status" value="1"/>
</dbReference>
<accession>A0A933KXQ8</accession>
<dbReference type="AlphaFoldDB" id="A0A933KXQ8"/>
<gene>
    <name evidence="2" type="ORF">HY834_02350</name>
</gene>
<name>A0A933KXQ8_9HYPH</name>
<dbReference type="InterPro" id="IPR010371">
    <property type="entry name" value="YBR137W-like"/>
</dbReference>
<dbReference type="PIRSF" id="PIRSF008757">
    <property type="entry name" value="UCP008757"/>
    <property type="match status" value="1"/>
</dbReference>
<dbReference type="InterPro" id="IPR005624">
    <property type="entry name" value="PduO/GlcC-like"/>
</dbReference>
<reference evidence="2" key="1">
    <citation type="submission" date="2020-07" db="EMBL/GenBank/DDBJ databases">
        <title>Huge and variable diversity of episymbiotic CPR bacteria and DPANN archaea in groundwater ecosystems.</title>
        <authorList>
            <person name="He C.Y."/>
            <person name="Keren R."/>
            <person name="Whittaker M."/>
            <person name="Farag I.F."/>
            <person name="Doudna J."/>
            <person name="Cate J.H.D."/>
            <person name="Banfield J.F."/>
        </authorList>
    </citation>
    <scope>NUCLEOTIDE SEQUENCE</scope>
    <source>
        <strain evidence="2">NC_groundwater_1586_Pr3_B-0.1um_66_15</strain>
    </source>
</reference>
<dbReference type="Proteomes" id="UP000782610">
    <property type="component" value="Unassembled WGS sequence"/>
</dbReference>
<dbReference type="PANTHER" id="PTHR28255:SF1">
    <property type="entry name" value="UPF0303 PROTEIN YBR137W"/>
    <property type="match status" value="1"/>
</dbReference>
<protein>
    <recommendedName>
        <fullName evidence="1">UPF0303 protein HY834_02350</fullName>
    </recommendedName>
</protein>
<sequence length="165" mass="18057">MSAEDDIKLIIEQEKALVFAEFDEAIAFRIGTAMREAALAGGYGIAIDVRTWERPLFYAAMAGTTGDNPNWIRRKVNTVQRLMKSSYRVVLEKSWDGDVFPPRRGLDNMDFVLAGGAFPIRVRGAGMIGAITASGLHERDDHGVVVEALCAHLGLDNKALTLPPL</sequence>
<dbReference type="Gene3D" id="3.30.450.150">
    <property type="entry name" value="Haem-degrading domain"/>
    <property type="match status" value="1"/>
</dbReference>
<dbReference type="EMBL" id="JACRAF010000006">
    <property type="protein sequence ID" value="MBI4920564.1"/>
    <property type="molecule type" value="Genomic_DNA"/>
</dbReference>
<comment type="similarity">
    <text evidence="1">Belongs to the UPF0303 family.</text>
</comment>
<dbReference type="InterPro" id="IPR038084">
    <property type="entry name" value="PduO/GlcC-like_sf"/>
</dbReference>